<dbReference type="Proteomes" id="UP000664096">
    <property type="component" value="Unassembled WGS sequence"/>
</dbReference>
<evidence type="ECO:0000313" key="1">
    <source>
        <dbReference type="EMBL" id="MBN9670400.1"/>
    </source>
</evidence>
<proteinExistence type="predicted"/>
<dbReference type="EMBL" id="JAEKJZ010000001">
    <property type="protein sequence ID" value="MBN9670400.1"/>
    <property type="molecule type" value="Genomic_DNA"/>
</dbReference>
<protein>
    <submittedName>
        <fullName evidence="1">Uncharacterized protein</fullName>
    </submittedName>
</protein>
<name>A0A939EC14_9HYPH</name>
<organism evidence="1 2">
    <name type="scientific">Roseibium aggregatum</name>
    <dbReference type="NCBI Taxonomy" id="187304"/>
    <lineage>
        <taxon>Bacteria</taxon>
        <taxon>Pseudomonadati</taxon>
        <taxon>Pseudomonadota</taxon>
        <taxon>Alphaproteobacteria</taxon>
        <taxon>Hyphomicrobiales</taxon>
        <taxon>Stappiaceae</taxon>
        <taxon>Roseibium</taxon>
    </lineage>
</organism>
<comment type="caution">
    <text evidence="1">The sequence shown here is derived from an EMBL/GenBank/DDBJ whole genome shotgun (WGS) entry which is preliminary data.</text>
</comment>
<sequence length="77" mass="8868">MQQFFQKGLKNYVPEHVQPSVSDHSELKSSIDAANLTDMWDMILTLDYGVSGVEDLPYEKRDEFLNVMSLLLKAFDK</sequence>
<accession>A0A939EC14</accession>
<reference evidence="1" key="1">
    <citation type="submission" date="2020-12" db="EMBL/GenBank/DDBJ databases">
        <title>Oil enriched cultivation method for isolating marine PHA-producing bacteria.</title>
        <authorList>
            <person name="Zheng W."/>
            <person name="Yu S."/>
            <person name="Huang Y."/>
        </authorList>
    </citation>
    <scope>NUCLEOTIDE SEQUENCE</scope>
    <source>
        <strain evidence="1">SY-2-12</strain>
    </source>
</reference>
<dbReference type="RefSeq" id="WP_207139887.1">
    <property type="nucleotide sequence ID" value="NZ_JAEKJZ010000001.1"/>
</dbReference>
<gene>
    <name evidence="1" type="ORF">JF539_08625</name>
</gene>
<evidence type="ECO:0000313" key="2">
    <source>
        <dbReference type="Proteomes" id="UP000664096"/>
    </source>
</evidence>
<dbReference type="AlphaFoldDB" id="A0A939EC14"/>